<evidence type="ECO:0000256" key="6">
    <source>
        <dbReference type="ARBA" id="ARBA00023121"/>
    </source>
</evidence>
<dbReference type="CDD" id="cd00009">
    <property type="entry name" value="AAA"/>
    <property type="match status" value="1"/>
</dbReference>
<evidence type="ECO:0000256" key="4">
    <source>
        <dbReference type="ARBA" id="ARBA00022741"/>
    </source>
</evidence>
<dbReference type="EMBL" id="JAODBU010000006">
    <property type="protein sequence ID" value="MCT7398640.1"/>
    <property type="molecule type" value="Genomic_DNA"/>
</dbReference>
<keyword evidence="7 8" id="KW-0238">DNA-binding</keyword>
<reference evidence="14" key="1">
    <citation type="submission" date="2022-09" db="EMBL/GenBank/DDBJ databases">
        <title>Eubacterium sp. LFL-14 isolated from human feces.</title>
        <authorList>
            <person name="Liu F."/>
        </authorList>
    </citation>
    <scope>NUCLEOTIDE SEQUENCE</scope>
    <source>
        <strain evidence="14">LFL-14</strain>
    </source>
</reference>
<dbReference type="Pfam" id="PF00308">
    <property type="entry name" value="Bac_DnaA"/>
    <property type="match status" value="1"/>
</dbReference>
<dbReference type="Gene3D" id="1.10.8.60">
    <property type="match status" value="1"/>
</dbReference>
<evidence type="ECO:0000259" key="13">
    <source>
        <dbReference type="SMART" id="SM00760"/>
    </source>
</evidence>
<evidence type="ECO:0000256" key="8">
    <source>
        <dbReference type="HAMAP-Rule" id="MF_00377"/>
    </source>
</evidence>
<comment type="caution">
    <text evidence="14">The sequence shown here is derived from an EMBL/GenBank/DDBJ whole genome shotgun (WGS) entry which is preliminary data.</text>
</comment>
<keyword evidence="2 8" id="KW-0963">Cytoplasm</keyword>
<keyword evidence="5 8" id="KW-0067">ATP-binding</keyword>
<organism evidence="14 15">
    <name type="scientific">Eubacterium album</name>
    <dbReference type="NCBI Taxonomy" id="2978477"/>
    <lineage>
        <taxon>Bacteria</taxon>
        <taxon>Bacillati</taxon>
        <taxon>Bacillota</taxon>
        <taxon>Clostridia</taxon>
        <taxon>Eubacteriales</taxon>
        <taxon>Eubacteriaceae</taxon>
        <taxon>Eubacterium</taxon>
    </lineage>
</organism>
<comment type="caution">
    <text evidence="8">Lacks conserved residue(s) required for the propagation of feature annotation.</text>
</comment>
<evidence type="ECO:0000259" key="12">
    <source>
        <dbReference type="SMART" id="SM00382"/>
    </source>
</evidence>
<name>A0ABT2LZE2_9FIRM</name>
<protein>
    <recommendedName>
        <fullName evidence="8 9">Chromosomal replication initiator protein DnaA</fullName>
    </recommendedName>
</protein>
<keyword evidence="3 8" id="KW-0235">DNA replication</keyword>
<feature type="binding site" evidence="8">
    <location>
        <position position="163"/>
    </location>
    <ligand>
        <name>ATP</name>
        <dbReference type="ChEBI" id="CHEBI:30616"/>
    </ligand>
</feature>
<gene>
    <name evidence="8 14" type="primary">dnaA</name>
    <name evidence="14" type="ORF">N5B56_06005</name>
</gene>
<dbReference type="InterPro" id="IPR027417">
    <property type="entry name" value="P-loop_NTPase"/>
</dbReference>
<evidence type="ECO:0000256" key="3">
    <source>
        <dbReference type="ARBA" id="ARBA00022705"/>
    </source>
</evidence>
<dbReference type="Proteomes" id="UP001431199">
    <property type="component" value="Unassembled WGS sequence"/>
</dbReference>
<dbReference type="InterPro" id="IPR010921">
    <property type="entry name" value="Trp_repressor/repl_initiator"/>
</dbReference>
<dbReference type="Gene3D" id="1.10.1750.10">
    <property type="match status" value="1"/>
</dbReference>
<comment type="similarity">
    <text evidence="1 8 11">Belongs to the DnaA family.</text>
</comment>
<comment type="domain">
    <text evidence="8">Domain I is involved in oligomerization and binding regulators, domain II is flexibile and of varying length in different bacteria, domain III forms the AAA+ region, while domain IV binds dsDNA.</text>
</comment>
<proteinExistence type="inferred from homology"/>
<dbReference type="CDD" id="cd06571">
    <property type="entry name" value="Bac_DnaA_C"/>
    <property type="match status" value="1"/>
</dbReference>
<feature type="region of interest" description="Domain IV, binds dsDNA" evidence="8">
    <location>
        <begin position="339"/>
        <end position="460"/>
    </location>
</feature>
<keyword evidence="15" id="KW-1185">Reference proteome</keyword>
<dbReference type="InterPro" id="IPR038454">
    <property type="entry name" value="DnaA_N_sf"/>
</dbReference>
<feature type="domain" description="AAA+ ATPase" evidence="12">
    <location>
        <begin position="150"/>
        <end position="289"/>
    </location>
</feature>
<dbReference type="SMART" id="SM00760">
    <property type="entry name" value="Bac_DnaA_C"/>
    <property type="match status" value="1"/>
</dbReference>
<keyword evidence="6 8" id="KW-0446">Lipid-binding</keyword>
<dbReference type="InterPro" id="IPR013159">
    <property type="entry name" value="DnaA_C"/>
</dbReference>
<dbReference type="SUPFAM" id="SSF48295">
    <property type="entry name" value="TrpR-like"/>
    <property type="match status" value="1"/>
</dbReference>
<keyword evidence="4 8" id="KW-0547">Nucleotide-binding</keyword>
<feature type="binding site" evidence="8">
    <location>
        <position position="164"/>
    </location>
    <ligand>
        <name>ATP</name>
        <dbReference type="ChEBI" id="CHEBI:30616"/>
    </ligand>
</feature>
<feature type="binding site" evidence="8">
    <location>
        <position position="165"/>
    </location>
    <ligand>
        <name>ATP</name>
        <dbReference type="ChEBI" id="CHEBI:30616"/>
    </ligand>
</feature>
<evidence type="ECO:0000256" key="10">
    <source>
        <dbReference type="RuleBase" id="RU000577"/>
    </source>
</evidence>
<dbReference type="SUPFAM" id="SSF52540">
    <property type="entry name" value="P-loop containing nucleoside triphosphate hydrolases"/>
    <property type="match status" value="1"/>
</dbReference>
<feature type="region of interest" description="Domain I, interacts with DnaA modulators" evidence="8">
    <location>
        <begin position="1"/>
        <end position="105"/>
    </location>
</feature>
<dbReference type="Pfam" id="PF08299">
    <property type="entry name" value="Bac_DnaA_C"/>
    <property type="match status" value="1"/>
</dbReference>
<dbReference type="Gene3D" id="3.40.50.300">
    <property type="entry name" value="P-loop containing nucleotide triphosphate hydrolases"/>
    <property type="match status" value="1"/>
</dbReference>
<dbReference type="HAMAP" id="MF_00377">
    <property type="entry name" value="DnaA_bact"/>
    <property type="match status" value="1"/>
</dbReference>
<dbReference type="SMART" id="SM00382">
    <property type="entry name" value="AAA"/>
    <property type="match status" value="1"/>
</dbReference>
<sequence length="460" mass="52628">MYSTLIEKWPEILNTFKQDYDISDVSFKTWIKPLQVKSFEDNVVTLVYQGETEMLGLQYIKKKYQIPLKVTIEEIMKMELELQFVLPSDIKDEPSETEEHITINESASLTSRIAEANLNSKYTFDTFVVGSNNILAHDTSLAVAESPGGIYNPLFIYGGVGLGKTHLMQSIGHFVLNKNPNAKVLYTTSESFTNELIETLRNKSGNQQEMSDFRAKYRNVDVLLIDDIQFLQKKESTQEEFFHTFQYLYMHKKAIVISSDRKPKDLEGLEDRLVNRFESGLTVDIQSPNYETRMAILKKKVEVEGIDIPNDVLDYISTNVIFNIRELEGSLTKIIAFSKISNQTIDLDFAKDVLKDYISPEEDNTITCKKIIEVVADHFGISPNDLASKKRSKEIAYARQVCMYICKTLTDETNKKIGLALHKDNPSTVIYGVNQIKEEMARDINTKNMVEVIIKKLNTK</sequence>
<dbReference type="InterPro" id="IPR003593">
    <property type="entry name" value="AAA+_ATPase"/>
</dbReference>
<dbReference type="PANTHER" id="PTHR30050:SF2">
    <property type="entry name" value="CHROMOSOMAL REPLICATION INITIATOR PROTEIN DNAA"/>
    <property type="match status" value="1"/>
</dbReference>
<evidence type="ECO:0000256" key="1">
    <source>
        <dbReference type="ARBA" id="ARBA00006583"/>
    </source>
</evidence>
<feature type="domain" description="Chromosomal replication initiator DnaA C-terminal" evidence="13">
    <location>
        <begin position="367"/>
        <end position="436"/>
    </location>
</feature>
<dbReference type="Gene3D" id="3.30.300.180">
    <property type="match status" value="1"/>
</dbReference>
<dbReference type="PRINTS" id="PR00051">
    <property type="entry name" value="DNAA"/>
</dbReference>
<evidence type="ECO:0000313" key="15">
    <source>
        <dbReference type="Proteomes" id="UP001431199"/>
    </source>
</evidence>
<evidence type="ECO:0000256" key="7">
    <source>
        <dbReference type="ARBA" id="ARBA00023125"/>
    </source>
</evidence>
<comment type="subunit">
    <text evidence="8">Oligomerizes as a right-handed, spiral filament on DNA at oriC.</text>
</comment>
<dbReference type="InterPro" id="IPR020591">
    <property type="entry name" value="Chromosome_initiator_DnaA-like"/>
</dbReference>
<dbReference type="PANTHER" id="PTHR30050">
    <property type="entry name" value="CHROMOSOMAL REPLICATION INITIATOR PROTEIN DNAA"/>
    <property type="match status" value="1"/>
</dbReference>
<dbReference type="InterPro" id="IPR001957">
    <property type="entry name" value="Chromosome_initiator_DnaA"/>
</dbReference>
<feature type="binding site" evidence="8">
    <location>
        <position position="161"/>
    </location>
    <ligand>
        <name>ATP</name>
        <dbReference type="ChEBI" id="CHEBI:30616"/>
    </ligand>
</feature>
<evidence type="ECO:0000256" key="2">
    <source>
        <dbReference type="ARBA" id="ARBA00022490"/>
    </source>
</evidence>
<evidence type="ECO:0000256" key="11">
    <source>
        <dbReference type="RuleBase" id="RU004227"/>
    </source>
</evidence>
<comment type="subcellular location">
    <subcellularLocation>
        <location evidence="8">Cytoplasm</location>
    </subcellularLocation>
</comment>
<comment type="function">
    <text evidence="8 10">Plays an essential role in the initiation and regulation of chromosomal replication. ATP-DnaA binds to the origin of replication (oriC) to initiate formation of the DNA replication initiation complex once per cell cycle. Binds the DnaA box (a 9 base pair repeat at the origin) and separates the double-stranded (ds)DNA. Forms a right-handed helical filament on oriC DNA; dsDNA binds to the exterior of the filament while single-stranded (ss)DNA is stabiized in the filament's interior. The ATP-DnaA-oriC complex binds and stabilizes one strand of the AT-rich DNA unwinding element (DUE), permitting loading of DNA polymerase. After initiation quickly degrades to an ADP-DnaA complex that is not apt for DNA replication. Binds acidic phospholipids.</text>
</comment>
<evidence type="ECO:0000256" key="5">
    <source>
        <dbReference type="ARBA" id="ARBA00022840"/>
    </source>
</evidence>
<dbReference type="NCBIfam" id="TIGR00362">
    <property type="entry name" value="DnaA"/>
    <property type="match status" value="1"/>
</dbReference>
<evidence type="ECO:0000256" key="9">
    <source>
        <dbReference type="NCBIfam" id="TIGR00362"/>
    </source>
</evidence>
<accession>A0ABT2LZE2</accession>
<dbReference type="InterPro" id="IPR013317">
    <property type="entry name" value="DnaA_dom"/>
</dbReference>
<evidence type="ECO:0000313" key="14">
    <source>
        <dbReference type="EMBL" id="MCT7398640.1"/>
    </source>
</evidence>
<dbReference type="RefSeq" id="WP_022089470.1">
    <property type="nucleotide sequence ID" value="NZ_JAODBU010000006.1"/>
</dbReference>